<dbReference type="InterPro" id="IPR011690">
    <property type="entry name" value="P_starv_induced_PsiF"/>
</dbReference>
<keyword evidence="2" id="KW-0732">Signal</keyword>
<keyword evidence="4" id="KW-1185">Reference proteome</keyword>
<evidence type="ECO:0000256" key="2">
    <source>
        <dbReference type="SAM" id="SignalP"/>
    </source>
</evidence>
<reference evidence="4" key="1">
    <citation type="submission" date="2016-03" db="EMBL/GenBank/DDBJ databases">
        <authorList>
            <person name="Ma C."/>
            <person name="Zhou S."/>
            <person name="Yang G."/>
        </authorList>
    </citation>
    <scope>NUCLEOTIDE SEQUENCE [LARGE SCALE GENOMIC DNA]</scope>
    <source>
        <strain evidence="4">SgZ-1</strain>
    </source>
</reference>
<sequence length="147" mass="14752">MKKLVPALAAGLALLVMNPVDALANPQHERMKRCNADAKEQALKGDERKAFMSTCLKGKHDPAPAAGQQAAAPAGAGQPVKAATAPVPAAGGEAGVKEAKAGKGSPVVQAGATVDKSDKTKACNQAAVEQSLSGAKRKAFVADCVKG</sequence>
<name>A0A127K8W8_9RHOO</name>
<evidence type="ECO:0000256" key="1">
    <source>
        <dbReference type="SAM" id="MobiDB-lite"/>
    </source>
</evidence>
<dbReference type="AlphaFoldDB" id="A0A127K8W8"/>
<feature type="signal peptide" evidence="2">
    <location>
        <begin position="1"/>
        <end position="22"/>
    </location>
</feature>
<feature type="chain" id="PRO_5007798137" evidence="2">
    <location>
        <begin position="23"/>
        <end position="147"/>
    </location>
</feature>
<evidence type="ECO:0000313" key="4">
    <source>
        <dbReference type="Proteomes" id="UP000036902"/>
    </source>
</evidence>
<dbReference type="RefSeq" id="WP_004259750.1">
    <property type="nucleotide sequence ID" value="NZ_CP014646.1"/>
</dbReference>
<evidence type="ECO:0000313" key="3">
    <source>
        <dbReference type="EMBL" id="AMO38403.1"/>
    </source>
</evidence>
<proteinExistence type="predicted"/>
<dbReference type="Pfam" id="PF07769">
    <property type="entry name" value="PsiF_repeat"/>
    <property type="match status" value="2"/>
</dbReference>
<feature type="compositionally biased region" description="Low complexity" evidence="1">
    <location>
        <begin position="63"/>
        <end position="91"/>
    </location>
</feature>
<protein>
    <submittedName>
        <fullName evidence="3">PsiF repeat-containing protein</fullName>
    </submittedName>
</protein>
<organism evidence="3 4">
    <name type="scientific">Thauera humireducens</name>
    <dbReference type="NCBI Taxonomy" id="1134435"/>
    <lineage>
        <taxon>Bacteria</taxon>
        <taxon>Pseudomonadati</taxon>
        <taxon>Pseudomonadota</taxon>
        <taxon>Betaproteobacteria</taxon>
        <taxon>Rhodocyclales</taxon>
        <taxon>Zoogloeaceae</taxon>
        <taxon>Thauera</taxon>
    </lineage>
</organism>
<dbReference type="Proteomes" id="UP000036902">
    <property type="component" value="Chromosome"/>
</dbReference>
<dbReference type="STRING" id="1134435.AC731_016550"/>
<dbReference type="EMBL" id="CP014646">
    <property type="protein sequence ID" value="AMO38403.1"/>
    <property type="molecule type" value="Genomic_DNA"/>
</dbReference>
<dbReference type="KEGG" id="thu:AC731_016550"/>
<gene>
    <name evidence="3" type="ORF">AC731_016550</name>
</gene>
<feature type="region of interest" description="Disordered" evidence="1">
    <location>
        <begin position="57"/>
        <end position="119"/>
    </location>
</feature>
<accession>A0A127K8W8</accession>